<sequence length="178" mass="20338">MPDVRARKTLMSHEDKKLQKSAIWGERKFVRTVVRLGMLLHGMHGKAPANIIDEAIDEALITREEVIRRNVESNTNRQGKNVNRQGLSANRQEFFEIHVEPFLCYLHNPSMFAAYHHNPVTILDNGGRCVSWVYETRKQLRETQADSSVRAVSIDPGVRTSFTWYSPTKGVGKIGESY</sequence>
<organism evidence="1 2">
    <name type="scientific">Ambispora gerdemannii</name>
    <dbReference type="NCBI Taxonomy" id="144530"/>
    <lineage>
        <taxon>Eukaryota</taxon>
        <taxon>Fungi</taxon>
        <taxon>Fungi incertae sedis</taxon>
        <taxon>Mucoromycota</taxon>
        <taxon>Glomeromycotina</taxon>
        <taxon>Glomeromycetes</taxon>
        <taxon>Archaeosporales</taxon>
        <taxon>Ambisporaceae</taxon>
        <taxon>Ambispora</taxon>
    </lineage>
</organism>
<name>A0A9N8Z150_9GLOM</name>
<dbReference type="Proteomes" id="UP000789831">
    <property type="component" value="Unassembled WGS sequence"/>
</dbReference>
<reference evidence="1" key="1">
    <citation type="submission" date="2021-06" db="EMBL/GenBank/DDBJ databases">
        <authorList>
            <person name="Kallberg Y."/>
            <person name="Tangrot J."/>
            <person name="Rosling A."/>
        </authorList>
    </citation>
    <scope>NUCLEOTIDE SEQUENCE</scope>
    <source>
        <strain evidence="1">MT106</strain>
    </source>
</reference>
<dbReference type="OrthoDB" id="2443657at2759"/>
<keyword evidence="2" id="KW-1185">Reference proteome</keyword>
<dbReference type="AlphaFoldDB" id="A0A9N8Z150"/>
<gene>
    <name evidence="1" type="ORF">AGERDE_LOCUS2654</name>
</gene>
<evidence type="ECO:0000313" key="2">
    <source>
        <dbReference type="Proteomes" id="UP000789831"/>
    </source>
</evidence>
<evidence type="ECO:0000313" key="1">
    <source>
        <dbReference type="EMBL" id="CAG8469262.1"/>
    </source>
</evidence>
<protein>
    <submittedName>
        <fullName evidence="1">12815_t:CDS:1</fullName>
    </submittedName>
</protein>
<comment type="caution">
    <text evidence="1">The sequence shown here is derived from an EMBL/GenBank/DDBJ whole genome shotgun (WGS) entry which is preliminary data.</text>
</comment>
<proteinExistence type="predicted"/>
<dbReference type="EMBL" id="CAJVPL010000228">
    <property type="protein sequence ID" value="CAG8469262.1"/>
    <property type="molecule type" value="Genomic_DNA"/>
</dbReference>
<accession>A0A9N8Z150</accession>